<evidence type="ECO:0000313" key="2">
    <source>
        <dbReference type="EMBL" id="GGH10489.1"/>
    </source>
</evidence>
<name>A0ABQ1Y301_9MICC</name>
<dbReference type="EMBL" id="BMKU01000019">
    <property type="protein sequence ID" value="GGH10489.1"/>
    <property type="molecule type" value="Genomic_DNA"/>
</dbReference>
<feature type="transmembrane region" description="Helical" evidence="1">
    <location>
        <begin position="21"/>
        <end position="42"/>
    </location>
</feature>
<accession>A0ABQ1Y301</accession>
<gene>
    <name evidence="2" type="ORF">GCM10011577_39330</name>
</gene>
<evidence type="ECO:0000313" key="3">
    <source>
        <dbReference type="Proteomes" id="UP000596938"/>
    </source>
</evidence>
<feature type="transmembrane region" description="Helical" evidence="1">
    <location>
        <begin position="115"/>
        <end position="134"/>
    </location>
</feature>
<organism evidence="2 3">
    <name type="scientific">Pseudarthrobacter polychromogenes</name>
    <dbReference type="NCBI Taxonomy" id="1676"/>
    <lineage>
        <taxon>Bacteria</taxon>
        <taxon>Bacillati</taxon>
        <taxon>Actinomycetota</taxon>
        <taxon>Actinomycetes</taxon>
        <taxon>Micrococcales</taxon>
        <taxon>Micrococcaceae</taxon>
        <taxon>Pseudarthrobacter</taxon>
    </lineage>
</organism>
<proteinExistence type="predicted"/>
<keyword evidence="1" id="KW-0472">Membrane</keyword>
<dbReference type="Proteomes" id="UP000596938">
    <property type="component" value="Unassembled WGS sequence"/>
</dbReference>
<feature type="transmembrane region" description="Helical" evidence="1">
    <location>
        <begin position="48"/>
        <end position="71"/>
    </location>
</feature>
<reference evidence="3" key="1">
    <citation type="journal article" date="2019" name="Int. J. Syst. Evol. Microbiol.">
        <title>The Global Catalogue of Microorganisms (GCM) 10K type strain sequencing project: providing services to taxonomists for standard genome sequencing and annotation.</title>
        <authorList>
            <consortium name="The Broad Institute Genomics Platform"/>
            <consortium name="The Broad Institute Genome Sequencing Center for Infectious Disease"/>
            <person name="Wu L."/>
            <person name="Ma J."/>
        </authorList>
    </citation>
    <scope>NUCLEOTIDE SEQUENCE [LARGE SCALE GENOMIC DNA]</scope>
    <source>
        <strain evidence="3">CGMCC 1.1927</strain>
    </source>
</reference>
<comment type="caution">
    <text evidence="2">The sequence shown here is derived from an EMBL/GenBank/DDBJ whole genome shotgun (WGS) entry which is preliminary data.</text>
</comment>
<evidence type="ECO:0000256" key="1">
    <source>
        <dbReference type="SAM" id="Phobius"/>
    </source>
</evidence>
<keyword evidence="3" id="KW-1185">Reference proteome</keyword>
<feature type="transmembrane region" description="Helical" evidence="1">
    <location>
        <begin position="92"/>
        <end position="109"/>
    </location>
</feature>
<keyword evidence="1" id="KW-0812">Transmembrane</keyword>
<sequence>MNKRETLIRALGRLTRVDWAFLHFKAAIGIMLMIPLSQLGSIQNATTAWFIVAWLAVTLIGFWVSVVGLVLSAQQHETRRRGFRVEMTGLSLMLAGPLVFIGVQAGIWIDTGQDKGTAIALCYVIASAILARMVMIKSAAKSRTVIYRYLEKTEDPGD</sequence>
<dbReference type="RefSeq" id="WP_188813827.1">
    <property type="nucleotide sequence ID" value="NZ_BMKU01000019.1"/>
</dbReference>
<protein>
    <submittedName>
        <fullName evidence="2">Uncharacterized protein</fullName>
    </submittedName>
</protein>
<keyword evidence="1" id="KW-1133">Transmembrane helix</keyword>